<dbReference type="SUPFAM" id="SSF118290">
    <property type="entry name" value="WRKY DNA-binding domain"/>
    <property type="match status" value="2"/>
</dbReference>
<dbReference type="InterPro" id="IPR003657">
    <property type="entry name" value="WRKY_dom"/>
</dbReference>
<dbReference type="Gramene" id="OE9A019349T3">
    <property type="protein sequence ID" value="OE9A019349C3"/>
    <property type="gene ID" value="OE9A019349"/>
</dbReference>
<dbReference type="InterPro" id="IPR044810">
    <property type="entry name" value="WRKY_plant"/>
</dbReference>
<organism evidence="9 10">
    <name type="scientific">Olea europaea subsp. europaea</name>
    <dbReference type="NCBI Taxonomy" id="158383"/>
    <lineage>
        <taxon>Eukaryota</taxon>
        <taxon>Viridiplantae</taxon>
        <taxon>Streptophyta</taxon>
        <taxon>Embryophyta</taxon>
        <taxon>Tracheophyta</taxon>
        <taxon>Spermatophyta</taxon>
        <taxon>Magnoliopsida</taxon>
        <taxon>eudicotyledons</taxon>
        <taxon>Gunneridae</taxon>
        <taxon>Pentapetalae</taxon>
        <taxon>asterids</taxon>
        <taxon>lamiids</taxon>
        <taxon>Lamiales</taxon>
        <taxon>Oleaceae</taxon>
        <taxon>Oleeae</taxon>
        <taxon>Olea</taxon>
    </lineage>
</organism>
<evidence type="ECO:0000256" key="4">
    <source>
        <dbReference type="ARBA" id="ARBA00023125"/>
    </source>
</evidence>
<feature type="compositionally biased region" description="Basic and acidic residues" evidence="7">
    <location>
        <begin position="170"/>
        <end position="179"/>
    </location>
</feature>
<evidence type="ECO:0000256" key="3">
    <source>
        <dbReference type="ARBA" id="ARBA00023015"/>
    </source>
</evidence>
<dbReference type="PANTHER" id="PTHR31221:SF130">
    <property type="entry name" value="WRKY TRANSCRIPTION FACTOR 3-RELATED"/>
    <property type="match status" value="1"/>
</dbReference>
<keyword evidence="10" id="KW-1185">Reference proteome</keyword>
<evidence type="ECO:0000256" key="2">
    <source>
        <dbReference type="ARBA" id="ARBA00022737"/>
    </source>
</evidence>
<dbReference type="FunFam" id="2.20.25.80:FF:000006">
    <property type="entry name" value="WRKY transcription factor"/>
    <property type="match status" value="1"/>
</dbReference>
<evidence type="ECO:0000259" key="8">
    <source>
        <dbReference type="PROSITE" id="PS50811"/>
    </source>
</evidence>
<dbReference type="InterPro" id="IPR036576">
    <property type="entry name" value="WRKY_dom_sf"/>
</dbReference>
<comment type="caution">
    <text evidence="9">The sequence shown here is derived from an EMBL/GenBank/DDBJ whole genome shotgun (WGS) entry which is preliminary data.</text>
</comment>
<gene>
    <name evidence="9" type="ORF">OLEA9_A019349</name>
</gene>
<comment type="subcellular location">
    <subcellularLocation>
        <location evidence="1">Nucleus</location>
    </subcellularLocation>
</comment>
<feature type="region of interest" description="Disordered" evidence="7">
    <location>
        <begin position="1"/>
        <end position="21"/>
    </location>
</feature>
<accession>A0A8S0R9W4</accession>
<feature type="compositionally biased region" description="Polar residues" evidence="7">
    <location>
        <begin position="308"/>
        <end position="319"/>
    </location>
</feature>
<protein>
    <submittedName>
        <fullName evidence="9">Probable WRKY transcription factor 4</fullName>
    </submittedName>
</protein>
<keyword evidence="6" id="KW-0539">Nucleus</keyword>
<feature type="region of interest" description="Disordered" evidence="7">
    <location>
        <begin position="246"/>
        <end position="320"/>
    </location>
</feature>
<dbReference type="GO" id="GO:0043565">
    <property type="term" value="F:sequence-specific DNA binding"/>
    <property type="evidence" value="ECO:0007669"/>
    <property type="project" value="InterPro"/>
</dbReference>
<proteinExistence type="predicted"/>
<feature type="domain" description="WRKY" evidence="8">
    <location>
        <begin position="196"/>
        <end position="254"/>
    </location>
</feature>
<evidence type="ECO:0000313" key="9">
    <source>
        <dbReference type="EMBL" id="CAA2975775.1"/>
    </source>
</evidence>
<dbReference type="Pfam" id="PF03106">
    <property type="entry name" value="WRKY"/>
    <property type="match status" value="2"/>
</dbReference>
<reference evidence="9 10" key="1">
    <citation type="submission" date="2019-12" db="EMBL/GenBank/DDBJ databases">
        <authorList>
            <person name="Alioto T."/>
            <person name="Alioto T."/>
            <person name="Gomez Garrido J."/>
        </authorList>
    </citation>
    <scope>NUCLEOTIDE SEQUENCE [LARGE SCALE GENOMIC DNA]</scope>
</reference>
<keyword evidence="2" id="KW-0677">Repeat</keyword>
<feature type="compositionally biased region" description="Polar residues" evidence="7">
    <location>
        <begin position="250"/>
        <end position="280"/>
    </location>
</feature>
<dbReference type="SMART" id="SM00774">
    <property type="entry name" value="WRKY"/>
    <property type="match status" value="2"/>
</dbReference>
<dbReference type="AlphaFoldDB" id="A0A8S0R9W4"/>
<dbReference type="EMBL" id="CACTIH010002308">
    <property type="protein sequence ID" value="CAA2975775.1"/>
    <property type="molecule type" value="Genomic_DNA"/>
</dbReference>
<dbReference type="GO" id="GO:0003700">
    <property type="term" value="F:DNA-binding transcription factor activity"/>
    <property type="evidence" value="ECO:0007669"/>
    <property type="project" value="InterPro"/>
</dbReference>
<dbReference type="Proteomes" id="UP000594638">
    <property type="component" value="Unassembled WGS sequence"/>
</dbReference>
<feature type="domain" description="WRKY" evidence="8">
    <location>
        <begin position="332"/>
        <end position="397"/>
    </location>
</feature>
<dbReference type="GO" id="GO:0005634">
    <property type="term" value="C:nucleus"/>
    <property type="evidence" value="ECO:0007669"/>
    <property type="project" value="UniProtKB-SubCell"/>
</dbReference>
<dbReference type="Gene3D" id="2.20.25.80">
    <property type="entry name" value="WRKY domain"/>
    <property type="match status" value="2"/>
</dbReference>
<evidence type="ECO:0000256" key="7">
    <source>
        <dbReference type="SAM" id="MobiDB-lite"/>
    </source>
</evidence>
<feature type="compositionally biased region" description="Polar residues" evidence="7">
    <location>
        <begin position="180"/>
        <end position="190"/>
    </location>
</feature>
<evidence type="ECO:0000256" key="6">
    <source>
        <dbReference type="ARBA" id="ARBA00023242"/>
    </source>
</evidence>
<sequence length="439" mass="48453">MSEREQSSSKPPTSIRPMITLPPRSSMENYFIGESGASPGPITLVSSFFTENEPETDFRSFSQLLAGAMASPTAVPNVRRDFPPSHDAAAHMNSGGDVFQLNRPAGLVASEQLGVLTIPPGLTPAGLLDSTGIFPPAQGPNGISHQKMLAQVSTQARARQQMPPPKASHKMKESSDISHSDQTYQPSNLTVDKPAEDGYNWRKYGQKQVKSSEYPRSYYRCTNSNCPVKKKVERSLEGQITEIIYKGQHNHQPPNKRGASNAQGSSESSQVTPERVSGSSDSDEVGNAETRVNEWDDDEPQSKRRNIEVQTSEQATNHRTVTEPRIIVQTLSEVDLLDDGYRWRKYGQKVVKGNPFPRSYYKCTSAGCNVRKHVERAPSDLRAVVTTYEGKHNHDVPAARNSSHSTANATSRSRQLNALIDMQSANRRTELGNNGFKEE</sequence>
<evidence type="ECO:0000313" key="10">
    <source>
        <dbReference type="Proteomes" id="UP000594638"/>
    </source>
</evidence>
<dbReference type="FunFam" id="2.20.25.80:FF:000001">
    <property type="entry name" value="WRKY transcription factor 33"/>
    <property type="match status" value="1"/>
</dbReference>
<name>A0A8S0R9W4_OLEEU</name>
<feature type="region of interest" description="Disordered" evidence="7">
    <location>
        <begin position="154"/>
        <end position="198"/>
    </location>
</feature>
<keyword evidence="4" id="KW-0238">DNA-binding</keyword>
<dbReference type="PROSITE" id="PS50811">
    <property type="entry name" value="WRKY"/>
    <property type="match status" value="2"/>
</dbReference>
<keyword evidence="3" id="KW-0805">Transcription regulation</keyword>
<evidence type="ECO:0000256" key="5">
    <source>
        <dbReference type="ARBA" id="ARBA00023163"/>
    </source>
</evidence>
<dbReference type="OrthoDB" id="2021103at2759"/>
<evidence type="ECO:0000256" key="1">
    <source>
        <dbReference type="ARBA" id="ARBA00004123"/>
    </source>
</evidence>
<dbReference type="PANTHER" id="PTHR31221">
    <property type="entry name" value="WRKY TRANSCRIPTION FACTOR PROTEIN 1-RELATED"/>
    <property type="match status" value="1"/>
</dbReference>
<keyword evidence="5" id="KW-0804">Transcription</keyword>